<dbReference type="eggNOG" id="ENOG502S0YK">
    <property type="taxonomic scope" value="Eukaryota"/>
</dbReference>
<evidence type="ECO:0000256" key="5">
    <source>
        <dbReference type="SAM" id="Phobius"/>
    </source>
</evidence>
<keyword evidence="3" id="KW-0865">Zymogen</keyword>
<dbReference type="InterPro" id="IPR002692">
    <property type="entry name" value="S45"/>
</dbReference>
<organism evidence="7">
    <name type="scientific">Naegleria gruberi</name>
    <name type="common">Amoeba</name>
    <dbReference type="NCBI Taxonomy" id="5762"/>
    <lineage>
        <taxon>Eukaryota</taxon>
        <taxon>Discoba</taxon>
        <taxon>Heterolobosea</taxon>
        <taxon>Tetramitia</taxon>
        <taxon>Eutetramitia</taxon>
        <taxon>Vahlkampfiidae</taxon>
        <taxon>Naegleria</taxon>
    </lineage>
</organism>
<dbReference type="Gene3D" id="1.10.1400.10">
    <property type="match status" value="1"/>
</dbReference>
<dbReference type="InterPro" id="IPR043146">
    <property type="entry name" value="Penicillin_amidase_N_B-knob"/>
</dbReference>
<dbReference type="EMBL" id="GG738884">
    <property type="protein sequence ID" value="EFC41727.1"/>
    <property type="molecule type" value="Genomic_DNA"/>
</dbReference>
<keyword evidence="5" id="KW-0472">Membrane</keyword>
<evidence type="ECO:0000256" key="2">
    <source>
        <dbReference type="ARBA" id="ARBA00022801"/>
    </source>
</evidence>
<dbReference type="PIRSF" id="PIRSF001227">
    <property type="entry name" value="Pen_acylase"/>
    <property type="match status" value="1"/>
</dbReference>
<dbReference type="Gene3D" id="3.60.20.10">
    <property type="entry name" value="Glutamine Phosphoribosylpyrophosphate, subunit 1, domain 1"/>
    <property type="match status" value="1"/>
</dbReference>
<gene>
    <name evidence="6" type="ORF">NAEGRDRAFT_70480</name>
</gene>
<evidence type="ECO:0000256" key="3">
    <source>
        <dbReference type="ARBA" id="ARBA00023145"/>
    </source>
</evidence>
<evidence type="ECO:0000313" key="7">
    <source>
        <dbReference type="Proteomes" id="UP000006671"/>
    </source>
</evidence>
<dbReference type="MEROPS" id="S45.003"/>
<dbReference type="Pfam" id="PF01804">
    <property type="entry name" value="Penicil_amidase"/>
    <property type="match status" value="1"/>
</dbReference>
<dbReference type="GO" id="GO:0016811">
    <property type="term" value="F:hydrolase activity, acting on carbon-nitrogen (but not peptide) bonds, in linear amides"/>
    <property type="evidence" value="ECO:0007669"/>
    <property type="project" value="InterPro"/>
</dbReference>
<dbReference type="InterPro" id="IPR043147">
    <property type="entry name" value="Penicillin_amidase_A-knob"/>
</dbReference>
<dbReference type="InterPro" id="IPR014395">
    <property type="entry name" value="Pen/GL7ACA/AHL_acylase"/>
</dbReference>
<evidence type="ECO:0000256" key="4">
    <source>
        <dbReference type="SAM" id="MobiDB-lite"/>
    </source>
</evidence>
<dbReference type="InterPro" id="IPR029055">
    <property type="entry name" value="Ntn_hydrolases_N"/>
</dbReference>
<keyword evidence="5" id="KW-0812">Transmembrane</keyword>
<dbReference type="Proteomes" id="UP000006671">
    <property type="component" value="Unassembled WGS sequence"/>
</dbReference>
<dbReference type="GeneID" id="8851472"/>
<keyword evidence="5" id="KW-1133">Transmembrane helix</keyword>
<dbReference type="PANTHER" id="PTHR34218">
    <property type="entry name" value="PEPTIDASE S45 PENICILLIN AMIDASE"/>
    <property type="match status" value="1"/>
</dbReference>
<dbReference type="KEGG" id="ngr:NAEGRDRAFT_70480"/>
<dbReference type="GO" id="GO:0017000">
    <property type="term" value="P:antibiotic biosynthetic process"/>
    <property type="evidence" value="ECO:0007669"/>
    <property type="project" value="InterPro"/>
</dbReference>
<evidence type="ECO:0000256" key="1">
    <source>
        <dbReference type="ARBA" id="ARBA00006586"/>
    </source>
</evidence>
<dbReference type="InterPro" id="IPR023343">
    <property type="entry name" value="Penicillin_amidase_dom1"/>
</dbReference>
<name>D2VNF6_NAEGR</name>
<sequence>MATNYHEDGLTTREVRSNSNSTSTGDHLHSDHQLKTPSSIISLSAVGLSIFFIIVTLALSFSLYGVFPKQCVKCERAELAIILTLSLVACASMGVCIAFALFLIWKAHSLRGVVKGTIYCLFVTSCVVSAILFAVFLIVYVVFMAIPLSSIVNKSGTLNVKSIVLETNTYLKSYPSYLTPNTKINIRRDVNGIIYVDGEKELDMIFGQGFATAQERLFQMDLIRRVSQGRLSEIADSSTLEDDKLSRFIGYARAAKKEMLLLNNQAKSALQAYTDGVNAYLQSGNAAPAEAILLGYDIEPWSIFDSLCVVKYIEFIMSVNYLDEERRYNAMTKYGVTLSRMEVLDPPVPFDAATIVTREDLGLNLTHQEELAMEWKQNRNNTGAYIPKSGSRKLGKSSSGRYSFISKTVKEMVRNTKKAIGSNNWAVNKAFTDSPTGYLANDPHLEFQAPDQFYLVQMNYRTSSDSSAPRNFSGAAFSGVPGIGIGRNEYIGWGVTLGYTDVQDLYILTPDPSNENNYLVDGVSKPFTIYSETIKISGADPVTIKVRESIFGPVLSESKTELPALRWIAQVENDTSVNNYYALILSKNWNEFRTYVNGIKSIVFNYAFMDVNGNIGYKLSGRIPMRREGHTGRYAVRGDTMTWDYDGYVPVDKAPEVYNPKRGYVSSANNRVVPPGYPYTVSADYFFDYRQQRIQELFAVLMKQNAETGSKLTMQDMINIQLDTFSVVYRDYKFMFVNMTSGMAKKGSKYSDLLTSLINWDGYMKKTSKEASLFEGFLRYFGTLASKEMEGAEAANYRLALWYYYKDAMLRNNDQACINQGYSTCTDYAIAKFVLMVDTFYNQYGEIPTWGTIHATPIYHIAGKDTPIIGCLSEIILKTEGGTETVLLNNVDENYQTNEGPVYRQILTFNNALHRDKLILPTGNDGNIFAKNYDNMGTLYANGEYLDSKYVEEADISDTFVINVSE</sequence>
<evidence type="ECO:0000313" key="6">
    <source>
        <dbReference type="EMBL" id="EFC41727.1"/>
    </source>
</evidence>
<keyword evidence="2" id="KW-0378">Hydrolase</keyword>
<dbReference type="Gene3D" id="2.30.120.10">
    <property type="match status" value="1"/>
</dbReference>
<dbReference type="OrthoDB" id="311470at2759"/>
<reference evidence="6 7" key="1">
    <citation type="journal article" date="2010" name="Cell">
        <title>The genome of Naegleria gruberi illuminates early eukaryotic versatility.</title>
        <authorList>
            <person name="Fritz-Laylin L.K."/>
            <person name="Prochnik S.E."/>
            <person name="Ginger M.L."/>
            <person name="Dacks J.B."/>
            <person name="Carpenter M.L."/>
            <person name="Field M.C."/>
            <person name="Kuo A."/>
            <person name="Paredez A."/>
            <person name="Chapman J."/>
            <person name="Pham J."/>
            <person name="Shu S."/>
            <person name="Neupane R."/>
            <person name="Cipriano M."/>
            <person name="Mancuso J."/>
            <person name="Tu H."/>
            <person name="Salamov A."/>
            <person name="Lindquist E."/>
            <person name="Shapiro H."/>
            <person name="Lucas S."/>
            <person name="Grigoriev I.V."/>
            <person name="Cande W.Z."/>
            <person name="Fulton C."/>
            <person name="Rokhsar D.S."/>
            <person name="Dawson S.C."/>
        </authorList>
    </citation>
    <scope>NUCLEOTIDE SEQUENCE [LARGE SCALE GENOMIC DNA]</scope>
    <source>
        <strain evidence="6 7">NEG-M</strain>
    </source>
</reference>
<proteinExistence type="inferred from homology"/>
<accession>D2VNF6</accession>
<dbReference type="OMA" id="YLANDPH"/>
<dbReference type="VEuPathDB" id="AmoebaDB:NAEGRDRAFT_70480"/>
<protein>
    <submittedName>
        <fullName evidence="6">Predicted protein</fullName>
    </submittedName>
</protein>
<feature type="transmembrane region" description="Helical" evidence="5">
    <location>
        <begin position="79"/>
        <end position="105"/>
    </location>
</feature>
<comment type="similarity">
    <text evidence="1">Belongs to the peptidase S45 family.</text>
</comment>
<dbReference type="Gene3D" id="1.10.439.10">
    <property type="entry name" value="Penicillin Amidohydrolase, domain 1"/>
    <property type="match status" value="1"/>
</dbReference>
<dbReference type="CDD" id="cd03747">
    <property type="entry name" value="Ntn_PGA_like"/>
    <property type="match status" value="1"/>
</dbReference>
<dbReference type="InParanoid" id="D2VNF6"/>
<dbReference type="RefSeq" id="XP_002674471.1">
    <property type="nucleotide sequence ID" value="XM_002674425.1"/>
</dbReference>
<dbReference type="SUPFAM" id="SSF56235">
    <property type="entry name" value="N-terminal nucleophile aminohydrolases (Ntn hydrolases)"/>
    <property type="match status" value="1"/>
</dbReference>
<dbReference type="AlphaFoldDB" id="D2VNF6"/>
<dbReference type="PANTHER" id="PTHR34218:SF4">
    <property type="entry name" value="ACYL-HOMOSERINE LACTONE ACYLASE QUIP"/>
    <property type="match status" value="1"/>
</dbReference>
<keyword evidence="7" id="KW-1185">Reference proteome</keyword>
<feature type="transmembrane region" description="Helical" evidence="5">
    <location>
        <begin position="40"/>
        <end position="67"/>
    </location>
</feature>
<feature type="transmembrane region" description="Helical" evidence="5">
    <location>
        <begin position="117"/>
        <end position="146"/>
    </location>
</feature>
<feature type="region of interest" description="Disordered" evidence="4">
    <location>
        <begin position="13"/>
        <end position="32"/>
    </location>
</feature>